<evidence type="ECO:0000313" key="2">
    <source>
        <dbReference type="Proteomes" id="UP000032360"/>
    </source>
</evidence>
<dbReference type="AlphaFoldDB" id="A0A0D8HDJ6"/>
<dbReference type="Proteomes" id="UP000032360">
    <property type="component" value="Unassembled WGS sequence"/>
</dbReference>
<evidence type="ECO:0000313" key="1">
    <source>
        <dbReference type="EMBL" id="KJF16030.1"/>
    </source>
</evidence>
<keyword evidence="2" id="KW-1185">Reference proteome</keyword>
<proteinExistence type="predicted"/>
<protein>
    <submittedName>
        <fullName evidence="1">Uncharacterized protein</fullName>
    </submittedName>
</protein>
<organism evidence="1 2">
    <name type="scientific">Acidithrix ferrooxidans</name>
    <dbReference type="NCBI Taxonomy" id="1280514"/>
    <lineage>
        <taxon>Bacteria</taxon>
        <taxon>Bacillati</taxon>
        <taxon>Actinomycetota</taxon>
        <taxon>Acidimicrobiia</taxon>
        <taxon>Acidimicrobiales</taxon>
        <taxon>Acidimicrobiaceae</taxon>
        <taxon>Acidithrix</taxon>
    </lineage>
</organism>
<reference evidence="1 2" key="1">
    <citation type="submission" date="2015-01" db="EMBL/GenBank/DDBJ databases">
        <title>Draft genome of the acidophilic iron oxidizer Acidithrix ferrooxidans strain Py-F3.</title>
        <authorList>
            <person name="Poehlein A."/>
            <person name="Eisen S."/>
            <person name="Schloemann M."/>
            <person name="Johnson B.D."/>
            <person name="Daniel R."/>
            <person name="Muehling M."/>
        </authorList>
    </citation>
    <scope>NUCLEOTIDE SEQUENCE [LARGE SCALE GENOMIC DNA]</scope>
    <source>
        <strain evidence="1 2">Py-F3</strain>
    </source>
</reference>
<name>A0A0D8HDJ6_9ACTN</name>
<comment type="caution">
    <text evidence="1">The sequence shown here is derived from an EMBL/GenBank/DDBJ whole genome shotgun (WGS) entry which is preliminary data.</text>
</comment>
<sequence>MAGVTHIVSNYILKILPKSPVGQRAQLSSNILTLVISASFFGALTPTPLNQLTRTKLESL</sequence>
<gene>
    <name evidence="1" type="ORF">AXFE_31040</name>
</gene>
<dbReference type="EMBL" id="JXYS01000102">
    <property type="protein sequence ID" value="KJF16030.1"/>
    <property type="molecule type" value="Genomic_DNA"/>
</dbReference>
<accession>A0A0D8HDJ6</accession>
<dbReference type="STRING" id="1280514.AXFE_31040"/>